<gene>
    <name evidence="4" type="ORF">GCM10011379_03160</name>
</gene>
<keyword evidence="2" id="KW-0472">Membrane</keyword>
<dbReference type="Pfam" id="PF01841">
    <property type="entry name" value="Transglut_core"/>
    <property type="match status" value="1"/>
</dbReference>
<comment type="caution">
    <text evidence="4">The sequence shown here is derived from an EMBL/GenBank/DDBJ whole genome shotgun (WGS) entry which is preliminary data.</text>
</comment>
<feature type="transmembrane region" description="Helical" evidence="2">
    <location>
        <begin position="98"/>
        <end position="119"/>
    </location>
</feature>
<feature type="domain" description="Transglutaminase-like" evidence="3">
    <location>
        <begin position="506"/>
        <end position="578"/>
    </location>
</feature>
<reference evidence="4" key="1">
    <citation type="journal article" date="2014" name="Int. J. Syst. Evol. Microbiol.">
        <title>Complete genome sequence of Corynebacterium casei LMG S-19264T (=DSM 44701T), isolated from a smear-ripened cheese.</title>
        <authorList>
            <consortium name="US DOE Joint Genome Institute (JGI-PGF)"/>
            <person name="Walter F."/>
            <person name="Albersmeier A."/>
            <person name="Kalinowski J."/>
            <person name="Ruckert C."/>
        </authorList>
    </citation>
    <scope>NUCLEOTIDE SEQUENCE</scope>
    <source>
        <strain evidence="4">CGMCC 1.15290</strain>
    </source>
</reference>
<keyword evidence="2" id="KW-1133">Transmembrane helix</keyword>
<protein>
    <recommendedName>
        <fullName evidence="3">Transglutaminase-like domain-containing protein</fullName>
    </recommendedName>
</protein>
<reference evidence="4" key="2">
    <citation type="submission" date="2020-09" db="EMBL/GenBank/DDBJ databases">
        <authorList>
            <person name="Sun Q."/>
            <person name="Zhou Y."/>
        </authorList>
    </citation>
    <scope>NUCLEOTIDE SEQUENCE</scope>
    <source>
        <strain evidence="4">CGMCC 1.15290</strain>
    </source>
</reference>
<feature type="transmembrane region" description="Helical" evidence="2">
    <location>
        <begin position="126"/>
        <end position="143"/>
    </location>
</feature>
<accession>A0A917IMD6</accession>
<name>A0A917IMD6_9BACT</name>
<dbReference type="SUPFAM" id="SSF54001">
    <property type="entry name" value="Cysteine proteinases"/>
    <property type="match status" value="1"/>
</dbReference>
<keyword evidence="2" id="KW-0812">Transmembrane</keyword>
<feature type="transmembrane region" description="Helical" evidence="2">
    <location>
        <begin position="48"/>
        <end position="65"/>
    </location>
</feature>
<organism evidence="4 5">
    <name type="scientific">Filimonas zeae</name>
    <dbReference type="NCBI Taxonomy" id="1737353"/>
    <lineage>
        <taxon>Bacteria</taxon>
        <taxon>Pseudomonadati</taxon>
        <taxon>Bacteroidota</taxon>
        <taxon>Chitinophagia</taxon>
        <taxon>Chitinophagales</taxon>
        <taxon>Chitinophagaceae</taxon>
        <taxon>Filimonas</taxon>
    </lineage>
</organism>
<keyword evidence="5" id="KW-1185">Reference proteome</keyword>
<feature type="transmembrane region" description="Helical" evidence="2">
    <location>
        <begin position="149"/>
        <end position="172"/>
    </location>
</feature>
<dbReference type="InterPro" id="IPR002931">
    <property type="entry name" value="Transglutaminase-like"/>
</dbReference>
<evidence type="ECO:0000313" key="5">
    <source>
        <dbReference type="Proteomes" id="UP000627292"/>
    </source>
</evidence>
<evidence type="ECO:0000313" key="4">
    <source>
        <dbReference type="EMBL" id="GGH57942.1"/>
    </source>
</evidence>
<evidence type="ECO:0000259" key="3">
    <source>
        <dbReference type="SMART" id="SM00460"/>
    </source>
</evidence>
<feature type="transmembrane region" description="Helical" evidence="2">
    <location>
        <begin position="727"/>
        <end position="753"/>
    </location>
</feature>
<feature type="transmembrane region" description="Helical" evidence="2">
    <location>
        <begin position="12"/>
        <end position="32"/>
    </location>
</feature>
<dbReference type="InterPro" id="IPR052901">
    <property type="entry name" value="Bact_TGase-like"/>
</dbReference>
<evidence type="ECO:0000256" key="2">
    <source>
        <dbReference type="SAM" id="Phobius"/>
    </source>
</evidence>
<dbReference type="PANTHER" id="PTHR42736:SF1">
    <property type="entry name" value="PROTEIN-GLUTAMINE GAMMA-GLUTAMYLTRANSFERASE"/>
    <property type="match status" value="1"/>
</dbReference>
<proteinExistence type="predicted"/>
<dbReference type="SMART" id="SM00460">
    <property type="entry name" value="TGc"/>
    <property type="match status" value="1"/>
</dbReference>
<evidence type="ECO:0000256" key="1">
    <source>
        <dbReference type="SAM" id="MobiDB-lite"/>
    </source>
</evidence>
<dbReference type="AlphaFoldDB" id="A0A917IMD6"/>
<dbReference type="Gene3D" id="3.10.620.30">
    <property type="match status" value="1"/>
</dbReference>
<dbReference type="InterPro" id="IPR038765">
    <property type="entry name" value="Papain-like_cys_pep_sf"/>
</dbReference>
<dbReference type="Proteomes" id="UP000627292">
    <property type="component" value="Unassembled WGS sequence"/>
</dbReference>
<feature type="region of interest" description="Disordered" evidence="1">
    <location>
        <begin position="226"/>
        <end position="257"/>
    </location>
</feature>
<dbReference type="EMBL" id="BMIB01000001">
    <property type="protein sequence ID" value="GGH57942.1"/>
    <property type="molecule type" value="Genomic_DNA"/>
</dbReference>
<dbReference type="RefSeq" id="WP_188950042.1">
    <property type="nucleotide sequence ID" value="NZ_BMIB01000001.1"/>
</dbReference>
<feature type="transmembrane region" description="Helical" evidence="2">
    <location>
        <begin position="193"/>
        <end position="211"/>
    </location>
</feature>
<feature type="transmembrane region" description="Helical" evidence="2">
    <location>
        <begin position="72"/>
        <end position="92"/>
    </location>
</feature>
<sequence>MKIGNVHNAKKVLAQLLLLAVPTVALVAYLLWHLNLSYQILQNDWQKQALYFAGGIAGAIILYSYRFRFITTAALLFVVYYYAYRSIGNVSVGEFDAFFASVQFLIFAILFSAGWICGFGFSRSRYFTVFWAVFLLAVQIVTASKTHTITASAIISSFLPTLAYAVYIIYTAELIRNMNPSERHFGWFVFKRLAGFGLVLAALFFLLLQTFNKNFQAVEKEWGQGQGKYDQNRSNQESMTKENRDGSVGNKDQTQLTGSLNKGKRLVFVAKLDNYFEDGKTPNPLYFTAYYYTRFDTLTQTFETDTKMPDNDLFKPDPSKIPIYFAKTDSTVIKNAHATKARKVVTADIYKTLLGPSEYVAPSTAFFCQPLPVEASYKDQYKSAYRAKMWVSDLNSAYFIYNPAGNQMLEQFQEQRFKTLRQVTDFTGIPESFKQYYTFMPKDPEYDRIKTLAQEITKDAPTPLDKMLAIRDYFLSKDEFDQPLFKYTNNPGVPGMPSANKLNYFLFENRKGYCAYYAGASLFMLRAMGIPSRIAAGFLTVDRSSKNPGWYWFYEDQAHAWVQIFFPGYGWIDFDTTIPDLEAHESEQPDGTPPLNMQQAYLVADGHITSVDTTTKKLTMSVEKLLFHDQNYESTRPDTLSIDGAVAQVSADSGAVPFSVLRKGMHITAASFAEALKDMTANPQESMADVLKRVPKPAPADEIKIIEEEATQQPHKNMFENIQPVNWLKVLATVLIVAAILIVLVFAMPWLIWQVIHARAKGNKATPQSAYHKYRAALYYLNQLGYSRHQKGPGDYARDTDARFGTAFYTFSNVYQKLKYSKQPLTASEEAVVAQFYTPFIQSVKKQVPLRKRTAAFLNIYNTIHYFTQPK</sequence>
<dbReference type="PANTHER" id="PTHR42736">
    <property type="entry name" value="PROTEIN-GLUTAMINE GAMMA-GLUTAMYLTRANSFERASE"/>
    <property type="match status" value="1"/>
</dbReference>